<gene>
    <name evidence="1" type="ORF">JonanDRAFT_0301</name>
</gene>
<dbReference type="eggNOG" id="COG0179">
    <property type="taxonomic scope" value="Bacteria"/>
</dbReference>
<dbReference type="STRING" id="885272.JonanDRAFT_0301"/>
<protein>
    <recommendedName>
        <fullName evidence="3">DUF2848 domain-containing protein</fullName>
    </recommendedName>
</protein>
<evidence type="ECO:0000313" key="2">
    <source>
        <dbReference type="Proteomes" id="UP000003806"/>
    </source>
</evidence>
<dbReference type="HOGENOM" id="CLU_074521_0_0_0"/>
<proteinExistence type="predicted"/>
<dbReference type="AlphaFoldDB" id="H0UIS6"/>
<keyword evidence="2" id="KW-1185">Reference proteome</keyword>
<dbReference type="InterPro" id="IPR021269">
    <property type="entry name" value="DUF2848"/>
</dbReference>
<dbReference type="Proteomes" id="UP000003806">
    <property type="component" value="Chromosome"/>
</dbReference>
<evidence type="ECO:0008006" key="3">
    <source>
        <dbReference type="Google" id="ProtNLM"/>
    </source>
</evidence>
<evidence type="ECO:0000313" key="1">
    <source>
        <dbReference type="EMBL" id="EHM12720.1"/>
    </source>
</evidence>
<reference evidence="1 2" key="1">
    <citation type="submission" date="2011-11" db="EMBL/GenBank/DDBJ databases">
        <title>The Noncontiguous Finished genome of Jonquetella anthropi DSM 22815.</title>
        <authorList>
            <consortium name="US DOE Joint Genome Institute (JGI-PGF)"/>
            <person name="Lucas S."/>
            <person name="Copeland A."/>
            <person name="Lapidus A."/>
            <person name="Glavina del Rio T."/>
            <person name="Dalin E."/>
            <person name="Tice H."/>
            <person name="Bruce D."/>
            <person name="Goodwin L."/>
            <person name="Pitluck S."/>
            <person name="Peters L."/>
            <person name="Mikhailova N."/>
            <person name="Held B."/>
            <person name="Kyrpides N."/>
            <person name="Mavromatis K."/>
            <person name="Ivanova N."/>
            <person name="Markowitz V."/>
            <person name="Cheng J.-F."/>
            <person name="Hugenholtz P."/>
            <person name="Woyke T."/>
            <person name="Wu D."/>
            <person name="Gronow S."/>
            <person name="Wellnitz S."/>
            <person name="Brambilla E."/>
            <person name="Klenk H.-P."/>
            <person name="Eisen J.A."/>
        </authorList>
    </citation>
    <scope>NUCLEOTIDE SEQUENCE [LARGE SCALE GENOMIC DNA]</scope>
    <source>
        <strain evidence="1 2">DSM 22815</strain>
    </source>
</reference>
<sequence>MRMETVVIEKSGLSRKAALVWESCVAAGYTGRNQESVRAHVEELRKLGVPAPAKVPTMYWIEPARVTDRSELWVVGGSTSGEGEVFLARTCCGRLVVMPASEHTDRAIEKVSVSKAKQVCTKVVAPVAWLVDEIRDHWDEIELKTFVDGELYQSGKLGQMLEPEKLMELAGADSPLPEEPYALFSGTLPILGGETVFGQKWELSLTDPVLGREIKMAYTVRQLPDRN</sequence>
<dbReference type="RefSeq" id="WP_008520135.1">
    <property type="nucleotide sequence ID" value="NZ_CM001376.1"/>
</dbReference>
<dbReference type="OrthoDB" id="9792678at2"/>
<organism evidence="1 2">
    <name type="scientific">Jonquetella anthropi DSM 22815</name>
    <dbReference type="NCBI Taxonomy" id="885272"/>
    <lineage>
        <taxon>Bacteria</taxon>
        <taxon>Thermotogati</taxon>
        <taxon>Synergistota</taxon>
        <taxon>Synergistia</taxon>
        <taxon>Synergistales</taxon>
        <taxon>Dethiosulfovibrionaceae</taxon>
        <taxon>Jonquetella</taxon>
    </lineage>
</organism>
<dbReference type="Pfam" id="PF11010">
    <property type="entry name" value="DUF2848"/>
    <property type="match status" value="1"/>
</dbReference>
<dbReference type="EMBL" id="CM001376">
    <property type="protein sequence ID" value="EHM12720.1"/>
    <property type="molecule type" value="Genomic_DNA"/>
</dbReference>
<accession>H0UIS6</accession>
<name>H0UIS6_9BACT</name>